<keyword evidence="5" id="KW-1185">Reference proteome</keyword>
<name>A0A3D9H2R6_9PROT</name>
<organism evidence="4 5">
    <name type="scientific">Aestuariispira insulae</name>
    <dbReference type="NCBI Taxonomy" id="1461337"/>
    <lineage>
        <taxon>Bacteria</taxon>
        <taxon>Pseudomonadati</taxon>
        <taxon>Pseudomonadota</taxon>
        <taxon>Alphaproteobacteria</taxon>
        <taxon>Rhodospirillales</taxon>
        <taxon>Kiloniellaceae</taxon>
        <taxon>Aestuariispira</taxon>
    </lineage>
</organism>
<dbReference type="PANTHER" id="PTHR31302">
    <property type="entry name" value="TRANSMEMBRANE PROTEIN WITH METALLOPHOSPHOESTERASE DOMAIN-RELATED"/>
    <property type="match status" value="1"/>
</dbReference>
<proteinExistence type="predicted"/>
<accession>A0A3D9H2R6</accession>
<gene>
    <name evidence="4" type="ORF">DFP90_11830</name>
</gene>
<dbReference type="Proteomes" id="UP000256845">
    <property type="component" value="Unassembled WGS sequence"/>
</dbReference>
<dbReference type="InterPro" id="IPR029052">
    <property type="entry name" value="Metallo-depent_PP-like"/>
</dbReference>
<dbReference type="Pfam" id="PF00149">
    <property type="entry name" value="Metallophos"/>
    <property type="match status" value="1"/>
</dbReference>
<evidence type="ECO:0000259" key="3">
    <source>
        <dbReference type="Pfam" id="PF00149"/>
    </source>
</evidence>
<keyword evidence="2" id="KW-0378">Hydrolase</keyword>
<comment type="caution">
    <text evidence="4">The sequence shown here is derived from an EMBL/GenBank/DDBJ whole genome shotgun (WGS) entry which is preliminary data.</text>
</comment>
<feature type="domain" description="Calcineurin-like phosphoesterase" evidence="3">
    <location>
        <begin position="91"/>
        <end position="251"/>
    </location>
</feature>
<keyword evidence="1" id="KW-0479">Metal-binding</keyword>
<dbReference type="PANTHER" id="PTHR31302:SF31">
    <property type="entry name" value="PHOSPHODIESTERASE YAEI"/>
    <property type="match status" value="1"/>
</dbReference>
<reference evidence="4 5" key="1">
    <citation type="submission" date="2018-07" db="EMBL/GenBank/DDBJ databases">
        <title>Genomic Encyclopedia of Type Strains, Phase III (KMG-III): the genomes of soil and plant-associated and newly described type strains.</title>
        <authorList>
            <person name="Whitman W."/>
        </authorList>
    </citation>
    <scope>NUCLEOTIDE SEQUENCE [LARGE SCALE GENOMIC DNA]</scope>
    <source>
        <strain evidence="4 5">CECT 8488</strain>
    </source>
</reference>
<evidence type="ECO:0000256" key="2">
    <source>
        <dbReference type="ARBA" id="ARBA00022801"/>
    </source>
</evidence>
<dbReference type="GO" id="GO:0008758">
    <property type="term" value="F:UDP-2,3-diacylglucosamine hydrolase activity"/>
    <property type="evidence" value="ECO:0007669"/>
    <property type="project" value="TreeGrafter"/>
</dbReference>
<dbReference type="GO" id="GO:0046872">
    <property type="term" value="F:metal ion binding"/>
    <property type="evidence" value="ECO:0007669"/>
    <property type="project" value="UniProtKB-KW"/>
</dbReference>
<dbReference type="InterPro" id="IPR004843">
    <property type="entry name" value="Calcineurin-like_PHP"/>
</dbReference>
<evidence type="ECO:0000256" key="1">
    <source>
        <dbReference type="ARBA" id="ARBA00022723"/>
    </source>
</evidence>
<dbReference type="Gene3D" id="3.60.21.10">
    <property type="match status" value="1"/>
</dbReference>
<evidence type="ECO:0000313" key="4">
    <source>
        <dbReference type="EMBL" id="RED43807.1"/>
    </source>
</evidence>
<evidence type="ECO:0000313" key="5">
    <source>
        <dbReference type="Proteomes" id="UP000256845"/>
    </source>
</evidence>
<dbReference type="GO" id="GO:0009245">
    <property type="term" value="P:lipid A biosynthetic process"/>
    <property type="evidence" value="ECO:0007669"/>
    <property type="project" value="TreeGrafter"/>
</dbReference>
<protein>
    <recommendedName>
        <fullName evidence="3">Calcineurin-like phosphoesterase domain-containing protein</fullName>
    </recommendedName>
</protein>
<dbReference type="SUPFAM" id="SSF56300">
    <property type="entry name" value="Metallo-dependent phosphatases"/>
    <property type="match status" value="1"/>
</dbReference>
<dbReference type="AlphaFoldDB" id="A0A3D9H2R6"/>
<dbReference type="GO" id="GO:0016020">
    <property type="term" value="C:membrane"/>
    <property type="evidence" value="ECO:0007669"/>
    <property type="project" value="GOC"/>
</dbReference>
<dbReference type="EMBL" id="QRDW01000018">
    <property type="protein sequence ID" value="RED43807.1"/>
    <property type="molecule type" value="Genomic_DNA"/>
</dbReference>
<sequence length="314" mass="35081">MPLDLHARNNSVHRMQWGRCRDRIAASNLYHSPVGPRSNIGVQRLDRLLEFFQPMARLIGLDWLGRHFGRRVRLAQHDFQLPRLPQAFRNFRLLHITDPHFDMDPDMAQAIINICNDVEVDLCVFTGDYRAGNDGACESIYPSFRSLIGGVKSRYGFWGILGNHDGTEMLEPLEATGLKILLNESVDLPIKGQILRLTGLDDVNCFYTEQADIALDADQSDFAIALVHSPEMASRAARAGYGLYLCGHTHGGQICLPGGKPLITHLHCEKDLYAGRWQRGDMTGFTSPGAGMSGLPYRFFCQPEVSLITLTGKD</sequence>
<dbReference type="InterPro" id="IPR051158">
    <property type="entry name" value="Metallophosphoesterase_sf"/>
</dbReference>